<protein>
    <recommendedName>
        <fullName evidence="7">C2H2-type domain-containing protein</fullName>
    </recommendedName>
</protein>
<dbReference type="PANTHER" id="PTHR24379:SF121">
    <property type="entry name" value="C2H2-TYPE DOMAIN-CONTAINING PROTEIN"/>
    <property type="match status" value="1"/>
</dbReference>
<evidence type="ECO:0000256" key="4">
    <source>
        <dbReference type="ARBA" id="ARBA00022833"/>
    </source>
</evidence>
<keyword evidence="2" id="KW-0677">Repeat</keyword>
<dbReference type="GO" id="GO:0008270">
    <property type="term" value="F:zinc ion binding"/>
    <property type="evidence" value="ECO:0007669"/>
    <property type="project" value="UniProtKB-KW"/>
</dbReference>
<dbReference type="OrthoDB" id="8117402at2759"/>
<name>A0A2T2NE74_CORCC</name>
<feature type="domain" description="C2H2-type" evidence="7">
    <location>
        <begin position="103"/>
        <end position="127"/>
    </location>
</feature>
<dbReference type="EMBL" id="KZ678139">
    <property type="protein sequence ID" value="PSN63742.1"/>
    <property type="molecule type" value="Genomic_DNA"/>
</dbReference>
<organism evidence="8 9">
    <name type="scientific">Corynespora cassiicola Philippines</name>
    <dbReference type="NCBI Taxonomy" id="1448308"/>
    <lineage>
        <taxon>Eukaryota</taxon>
        <taxon>Fungi</taxon>
        <taxon>Dikarya</taxon>
        <taxon>Ascomycota</taxon>
        <taxon>Pezizomycotina</taxon>
        <taxon>Dothideomycetes</taxon>
        <taxon>Pleosporomycetidae</taxon>
        <taxon>Pleosporales</taxon>
        <taxon>Corynesporascaceae</taxon>
        <taxon>Corynespora</taxon>
    </lineage>
</organism>
<keyword evidence="9" id="KW-1185">Reference proteome</keyword>
<gene>
    <name evidence="8" type="ORF">BS50DRAFT_576357</name>
</gene>
<dbReference type="Gene3D" id="3.30.160.60">
    <property type="entry name" value="Classic Zinc Finger"/>
    <property type="match status" value="2"/>
</dbReference>
<dbReference type="SMART" id="SM00355">
    <property type="entry name" value="ZnF_C2H2"/>
    <property type="match status" value="3"/>
</dbReference>
<evidence type="ECO:0000313" key="9">
    <source>
        <dbReference type="Proteomes" id="UP000240883"/>
    </source>
</evidence>
<feature type="domain" description="C2H2-type" evidence="7">
    <location>
        <begin position="129"/>
        <end position="159"/>
    </location>
</feature>
<evidence type="ECO:0000256" key="3">
    <source>
        <dbReference type="ARBA" id="ARBA00022771"/>
    </source>
</evidence>
<dbReference type="InterPro" id="IPR013087">
    <property type="entry name" value="Znf_C2H2_type"/>
</dbReference>
<dbReference type="AlphaFoldDB" id="A0A2T2NE74"/>
<evidence type="ECO:0000256" key="6">
    <source>
        <dbReference type="SAM" id="MobiDB-lite"/>
    </source>
</evidence>
<evidence type="ECO:0000256" key="1">
    <source>
        <dbReference type="ARBA" id="ARBA00022723"/>
    </source>
</evidence>
<dbReference type="InterPro" id="IPR036236">
    <property type="entry name" value="Znf_C2H2_sf"/>
</dbReference>
<keyword evidence="4" id="KW-0862">Zinc</keyword>
<evidence type="ECO:0000313" key="8">
    <source>
        <dbReference type="EMBL" id="PSN63742.1"/>
    </source>
</evidence>
<dbReference type="PANTHER" id="PTHR24379">
    <property type="entry name" value="KRAB AND ZINC FINGER DOMAIN-CONTAINING"/>
    <property type="match status" value="1"/>
</dbReference>
<feature type="domain" description="C2H2-type" evidence="7">
    <location>
        <begin position="159"/>
        <end position="186"/>
    </location>
</feature>
<dbReference type="PROSITE" id="PS50157">
    <property type="entry name" value="ZINC_FINGER_C2H2_2"/>
    <property type="match status" value="3"/>
</dbReference>
<keyword evidence="1" id="KW-0479">Metal-binding</keyword>
<feature type="region of interest" description="Disordered" evidence="6">
    <location>
        <begin position="11"/>
        <end position="62"/>
    </location>
</feature>
<dbReference type="SUPFAM" id="SSF57667">
    <property type="entry name" value="beta-beta-alpha zinc fingers"/>
    <property type="match status" value="1"/>
</dbReference>
<dbReference type="PROSITE" id="PS00028">
    <property type="entry name" value="ZINC_FINGER_C2H2_1"/>
    <property type="match status" value="2"/>
</dbReference>
<sequence length="186" mass="21155">MHGDHFTFYSEADSPWNTQSHTTNASVVDTPSNVSAFTGPEQTIIPPADNNSDEFEGSDTIGVDDSRTLFSLQRSPTIIRRGSHATELLHTNTIAIPPVKRCFRCNKCSSSFLDGHQLRNHMRNQHTRYPCTKVGCGAEYRHRKSLWQHQKEKHELKKYECDQCAYTSGRVGNLKRHKAKMHIEDG</sequence>
<evidence type="ECO:0000256" key="2">
    <source>
        <dbReference type="ARBA" id="ARBA00022737"/>
    </source>
</evidence>
<evidence type="ECO:0000259" key="7">
    <source>
        <dbReference type="PROSITE" id="PS50157"/>
    </source>
</evidence>
<dbReference type="Proteomes" id="UP000240883">
    <property type="component" value="Unassembled WGS sequence"/>
</dbReference>
<proteinExistence type="predicted"/>
<feature type="compositionally biased region" description="Polar residues" evidence="6">
    <location>
        <begin position="15"/>
        <end position="36"/>
    </location>
</feature>
<evidence type="ECO:0000256" key="5">
    <source>
        <dbReference type="PROSITE-ProRule" id="PRU00042"/>
    </source>
</evidence>
<reference evidence="8 9" key="1">
    <citation type="journal article" date="2018" name="Front. Microbiol.">
        <title>Genome-Wide Analysis of Corynespora cassiicola Leaf Fall Disease Putative Effectors.</title>
        <authorList>
            <person name="Lopez D."/>
            <person name="Ribeiro S."/>
            <person name="Label P."/>
            <person name="Fumanal B."/>
            <person name="Venisse J.S."/>
            <person name="Kohler A."/>
            <person name="de Oliveira R.R."/>
            <person name="Labutti K."/>
            <person name="Lipzen A."/>
            <person name="Lail K."/>
            <person name="Bauer D."/>
            <person name="Ohm R.A."/>
            <person name="Barry K.W."/>
            <person name="Spatafora J."/>
            <person name="Grigoriev I.V."/>
            <person name="Martin F.M."/>
            <person name="Pujade-Renaud V."/>
        </authorList>
    </citation>
    <scope>NUCLEOTIDE SEQUENCE [LARGE SCALE GENOMIC DNA]</scope>
    <source>
        <strain evidence="8 9">Philippines</strain>
    </source>
</reference>
<accession>A0A2T2NE74</accession>
<keyword evidence="3 5" id="KW-0863">Zinc-finger</keyword>